<keyword evidence="12" id="KW-1185">Reference proteome</keyword>
<dbReference type="PANTHER" id="PTHR43867">
    <property type="entry name" value="CELLULOSE SYNTHASE CATALYTIC SUBUNIT A [UDP-FORMING]"/>
    <property type="match status" value="1"/>
</dbReference>
<dbReference type="GO" id="GO:0016757">
    <property type="term" value="F:glycosyltransferase activity"/>
    <property type="evidence" value="ECO:0007669"/>
    <property type="project" value="UniProtKB-KW"/>
</dbReference>
<dbReference type="Gene3D" id="3.90.550.10">
    <property type="entry name" value="Spore Coat Polysaccharide Biosynthesis Protein SpsA, Chain A"/>
    <property type="match status" value="1"/>
</dbReference>
<proteinExistence type="predicted"/>
<dbReference type="AlphaFoldDB" id="A0A1I3S4Q1"/>
<dbReference type="STRING" id="390807.SAMN04488095_2983"/>
<evidence type="ECO:0000259" key="9">
    <source>
        <dbReference type="Pfam" id="PF05157"/>
    </source>
</evidence>
<protein>
    <submittedName>
        <fullName evidence="11">Glycosyltransferase, catalytic subunit of cellulose synthase and poly-beta-1,6-N-acetylglucosamine synthase</fullName>
    </submittedName>
</protein>
<name>A0A1I3S4Q1_9RHOB</name>
<sequence length="693" mass="76191">MPPARPSASPQNPGADVMTPLAHNPARIVRFPSLGPPIPSDLIPNEAADPDAGPAFKRQPYIRRPKLGEVLLDMGAISGSDLARALMLQRRLSARLGDVLIRRNLVDEETLAVALGRQRGMGRAGNPPLSTPNTDKLARKLPLELALKYHALPWRRVGGKTLIATSRPELVDELRAALPESMGVCLFAVATASALEARMHEVHGATLARAAECRVPQAISCRSWQPRTGSAALAIFMLTALIATALWPYNALQVATAAALLVMALNLGLRVAAAIALFRTPKGFASIRPAEEAARRLPCISILVPLHREPSIAGPLTERLSRLDYPRELLDICLVVEADDRQTLDALERSNLPRWMRVIPVPDGRPRTKPRAMNYALNFARGSIVGIYDAEDAPAPDQLLTVATRFRTAPANVACLQGRLDYYNPMRNWMSRCFTIEYANWFRLVLPGIARLGLVVPLGGTTLFFRRRAIETVGGWDAHNVTEDADLGVRLARMGFRTEIIDTTTLEEANASPIAWVKQRSRWMKGYILTWAVHSRRPRELWQDLGTRRFLGFHLLFMGAILNALLTPVLWSTTVVAFGFHHPILDWFPGNGAMSLGIFLGLALALSMGLACIGCRAPHHRHLRKWIPTLELYFPLATLAVIKALAEIVFKPFHWDKTSHGAFGGTFQGGISELELQLSQANDAPKSRVSHGG</sequence>
<evidence type="ECO:0000256" key="1">
    <source>
        <dbReference type="ARBA" id="ARBA00004141"/>
    </source>
</evidence>
<feature type="region of interest" description="Disordered" evidence="7">
    <location>
        <begin position="1"/>
        <end position="21"/>
    </location>
</feature>
<feature type="domain" description="Type II secretion system protein GspE N-terminal" evidence="9">
    <location>
        <begin position="135"/>
        <end position="203"/>
    </location>
</feature>
<dbReference type="InterPro" id="IPR029044">
    <property type="entry name" value="Nucleotide-diphossugar_trans"/>
</dbReference>
<dbReference type="Pfam" id="PF13632">
    <property type="entry name" value="Glyco_trans_2_3"/>
    <property type="match status" value="1"/>
</dbReference>
<dbReference type="EMBL" id="FORA01000004">
    <property type="protein sequence ID" value="SFJ52599.1"/>
    <property type="molecule type" value="Genomic_DNA"/>
</dbReference>
<dbReference type="InterPro" id="IPR001173">
    <property type="entry name" value="Glyco_trans_2-like"/>
</dbReference>
<keyword evidence="3 11" id="KW-0808">Transferase</keyword>
<dbReference type="SUPFAM" id="SSF160246">
    <property type="entry name" value="EspE N-terminal domain-like"/>
    <property type="match status" value="1"/>
</dbReference>
<evidence type="ECO:0000313" key="11">
    <source>
        <dbReference type="EMBL" id="SFJ52599.1"/>
    </source>
</evidence>
<evidence type="ECO:0000256" key="3">
    <source>
        <dbReference type="ARBA" id="ARBA00022679"/>
    </source>
</evidence>
<dbReference type="InterPro" id="IPR007831">
    <property type="entry name" value="T2SS_GspE_N"/>
</dbReference>
<feature type="transmembrane region" description="Helical" evidence="8">
    <location>
        <begin position="255"/>
        <end position="278"/>
    </location>
</feature>
<feature type="transmembrane region" description="Helical" evidence="8">
    <location>
        <begin position="231"/>
        <end position="249"/>
    </location>
</feature>
<dbReference type="InterPro" id="IPR037257">
    <property type="entry name" value="T2SS_E_N_sf"/>
</dbReference>
<dbReference type="PANTHER" id="PTHR43867:SF2">
    <property type="entry name" value="CELLULOSE SYNTHASE CATALYTIC SUBUNIT A [UDP-FORMING]"/>
    <property type="match status" value="1"/>
</dbReference>
<accession>A0A1I3S4Q1</accession>
<feature type="domain" description="Glycosyltransferase 2-like" evidence="10">
    <location>
        <begin position="386"/>
        <end position="588"/>
    </location>
</feature>
<reference evidence="11 12" key="1">
    <citation type="submission" date="2016-10" db="EMBL/GenBank/DDBJ databases">
        <authorList>
            <person name="de Groot N.N."/>
        </authorList>
    </citation>
    <scope>NUCLEOTIDE SEQUENCE [LARGE SCALE GENOMIC DNA]</scope>
    <source>
        <strain evidence="11 12">DSM 19073</strain>
    </source>
</reference>
<comment type="subcellular location">
    <subcellularLocation>
        <location evidence="1">Membrane</location>
        <topology evidence="1">Multi-pass membrane protein</topology>
    </subcellularLocation>
</comment>
<gene>
    <name evidence="11" type="ORF">SAMN04488095_2983</name>
</gene>
<dbReference type="InterPro" id="IPR050321">
    <property type="entry name" value="Glycosyltr_2/OpgH_subfam"/>
</dbReference>
<dbReference type="Pfam" id="PF05157">
    <property type="entry name" value="MshEN"/>
    <property type="match status" value="1"/>
</dbReference>
<evidence type="ECO:0000256" key="8">
    <source>
        <dbReference type="SAM" id="Phobius"/>
    </source>
</evidence>
<dbReference type="Proteomes" id="UP000199110">
    <property type="component" value="Unassembled WGS sequence"/>
</dbReference>
<keyword evidence="2" id="KW-0328">Glycosyltransferase</keyword>
<dbReference type="GO" id="GO:0016020">
    <property type="term" value="C:membrane"/>
    <property type="evidence" value="ECO:0007669"/>
    <property type="project" value="UniProtKB-SubCell"/>
</dbReference>
<organism evidence="11 12">
    <name type="scientific">Jannaschia pohangensis</name>
    <dbReference type="NCBI Taxonomy" id="390807"/>
    <lineage>
        <taxon>Bacteria</taxon>
        <taxon>Pseudomonadati</taxon>
        <taxon>Pseudomonadota</taxon>
        <taxon>Alphaproteobacteria</taxon>
        <taxon>Rhodobacterales</taxon>
        <taxon>Roseobacteraceae</taxon>
        <taxon>Jannaschia</taxon>
    </lineage>
</organism>
<evidence type="ECO:0000313" key="12">
    <source>
        <dbReference type="Proteomes" id="UP000199110"/>
    </source>
</evidence>
<evidence type="ECO:0000256" key="5">
    <source>
        <dbReference type="ARBA" id="ARBA00022989"/>
    </source>
</evidence>
<evidence type="ECO:0000256" key="4">
    <source>
        <dbReference type="ARBA" id="ARBA00022692"/>
    </source>
</evidence>
<evidence type="ECO:0000256" key="2">
    <source>
        <dbReference type="ARBA" id="ARBA00022676"/>
    </source>
</evidence>
<evidence type="ECO:0000259" key="10">
    <source>
        <dbReference type="Pfam" id="PF13632"/>
    </source>
</evidence>
<evidence type="ECO:0000256" key="7">
    <source>
        <dbReference type="SAM" id="MobiDB-lite"/>
    </source>
</evidence>
<dbReference type="SUPFAM" id="SSF53448">
    <property type="entry name" value="Nucleotide-diphospho-sugar transferases"/>
    <property type="match status" value="1"/>
</dbReference>
<keyword evidence="5 8" id="KW-1133">Transmembrane helix</keyword>
<feature type="transmembrane region" description="Helical" evidence="8">
    <location>
        <begin position="555"/>
        <end position="580"/>
    </location>
</feature>
<evidence type="ECO:0000256" key="6">
    <source>
        <dbReference type="ARBA" id="ARBA00023136"/>
    </source>
</evidence>
<keyword evidence="6 8" id="KW-0472">Membrane</keyword>
<keyword evidence="4 8" id="KW-0812">Transmembrane</keyword>
<feature type="transmembrane region" description="Helical" evidence="8">
    <location>
        <begin position="592"/>
        <end position="615"/>
    </location>
</feature>